<comment type="subcellular location">
    <subcellularLocation>
        <location evidence="8">Cell inner membrane</location>
        <topology evidence="8">Multi-pass membrane protein</topology>
    </subcellularLocation>
    <subcellularLocation>
        <location evidence="1">Cell membrane</location>
        <topology evidence="1">Multi-pass membrane protein</topology>
    </subcellularLocation>
</comment>
<dbReference type="Pfam" id="PF07690">
    <property type="entry name" value="MFS_1"/>
    <property type="match status" value="1"/>
</dbReference>
<dbReference type="STRING" id="716816.BST96_14085"/>
<evidence type="ECO:0000313" key="11">
    <source>
        <dbReference type="Proteomes" id="UP000193450"/>
    </source>
</evidence>
<evidence type="ECO:0000256" key="1">
    <source>
        <dbReference type="ARBA" id="ARBA00004651"/>
    </source>
</evidence>
<dbReference type="InterPro" id="IPR036259">
    <property type="entry name" value="MFS_trans_sf"/>
</dbReference>
<dbReference type="SUPFAM" id="SSF103473">
    <property type="entry name" value="MFS general substrate transporter"/>
    <property type="match status" value="1"/>
</dbReference>
<dbReference type="GO" id="GO:1990961">
    <property type="term" value="P:xenobiotic detoxification by transmembrane export across the plasma membrane"/>
    <property type="evidence" value="ECO:0007669"/>
    <property type="project" value="InterPro"/>
</dbReference>
<keyword evidence="4" id="KW-1003">Cell membrane</keyword>
<dbReference type="GO" id="GO:0005886">
    <property type="term" value="C:plasma membrane"/>
    <property type="evidence" value="ECO:0007669"/>
    <property type="project" value="UniProtKB-SubCell"/>
</dbReference>
<feature type="transmembrane region" description="Helical" evidence="8">
    <location>
        <begin position="308"/>
        <end position="328"/>
    </location>
</feature>
<feature type="transmembrane region" description="Helical" evidence="8">
    <location>
        <begin position="283"/>
        <end position="302"/>
    </location>
</feature>
<dbReference type="EMBL" id="CP019343">
    <property type="protein sequence ID" value="ARN75144.1"/>
    <property type="molecule type" value="Genomic_DNA"/>
</dbReference>
<dbReference type="InterPro" id="IPR011701">
    <property type="entry name" value="MFS"/>
</dbReference>
<feature type="transmembrane region" description="Helical" evidence="8">
    <location>
        <begin position="220"/>
        <end position="246"/>
    </location>
</feature>
<dbReference type="KEGG" id="osg:BST96_14085"/>
<keyword evidence="11" id="KW-1185">Reference proteome</keyword>
<dbReference type="CDD" id="cd17320">
    <property type="entry name" value="MFS_MdfA_MDR_like"/>
    <property type="match status" value="1"/>
</dbReference>
<comment type="similarity">
    <text evidence="2 8">Belongs to the major facilitator superfamily. Bcr/CmlA family.</text>
</comment>
<accession>A0A1X9NDL1</accession>
<dbReference type="Proteomes" id="UP000193450">
    <property type="component" value="Chromosome"/>
</dbReference>
<evidence type="ECO:0000256" key="7">
    <source>
        <dbReference type="ARBA" id="ARBA00023136"/>
    </source>
</evidence>
<evidence type="ECO:0000256" key="5">
    <source>
        <dbReference type="ARBA" id="ARBA00022692"/>
    </source>
</evidence>
<dbReference type="Gene3D" id="1.20.1720.10">
    <property type="entry name" value="Multidrug resistance protein D"/>
    <property type="match status" value="1"/>
</dbReference>
<dbReference type="AlphaFoldDB" id="A0A1X9NDL1"/>
<comment type="caution">
    <text evidence="8">Lacks conserved residue(s) required for the propagation of feature annotation.</text>
</comment>
<evidence type="ECO:0000256" key="8">
    <source>
        <dbReference type="RuleBase" id="RU365088"/>
    </source>
</evidence>
<gene>
    <name evidence="10" type="ORF">BST96_14085</name>
</gene>
<keyword evidence="7 8" id="KW-0472">Membrane</keyword>
<dbReference type="GO" id="GO:0042910">
    <property type="term" value="F:xenobiotic transmembrane transporter activity"/>
    <property type="evidence" value="ECO:0007669"/>
    <property type="project" value="InterPro"/>
</dbReference>
<dbReference type="InterPro" id="IPR020846">
    <property type="entry name" value="MFS_dom"/>
</dbReference>
<evidence type="ECO:0000256" key="6">
    <source>
        <dbReference type="ARBA" id="ARBA00022989"/>
    </source>
</evidence>
<feature type="transmembrane region" description="Helical" evidence="8">
    <location>
        <begin position="252"/>
        <end position="271"/>
    </location>
</feature>
<feature type="transmembrane region" description="Helical" evidence="8">
    <location>
        <begin position="79"/>
        <end position="99"/>
    </location>
</feature>
<organism evidence="10 11">
    <name type="scientific">Oceanicoccus sagamiensis</name>
    <dbReference type="NCBI Taxonomy" id="716816"/>
    <lineage>
        <taxon>Bacteria</taxon>
        <taxon>Pseudomonadati</taxon>
        <taxon>Pseudomonadota</taxon>
        <taxon>Gammaproteobacteria</taxon>
        <taxon>Cellvibrionales</taxon>
        <taxon>Spongiibacteraceae</taxon>
        <taxon>Oceanicoccus</taxon>
    </lineage>
</organism>
<feature type="transmembrane region" description="Helical" evidence="8">
    <location>
        <begin position="340"/>
        <end position="365"/>
    </location>
</feature>
<dbReference type="PROSITE" id="PS50850">
    <property type="entry name" value="MFS"/>
    <property type="match status" value="1"/>
</dbReference>
<dbReference type="InterPro" id="IPR004812">
    <property type="entry name" value="Efflux_drug-R_Bcr/CmlA"/>
</dbReference>
<evidence type="ECO:0000259" key="9">
    <source>
        <dbReference type="PROSITE" id="PS50850"/>
    </source>
</evidence>
<dbReference type="PANTHER" id="PTHR23502">
    <property type="entry name" value="MAJOR FACILITATOR SUPERFAMILY"/>
    <property type="match status" value="1"/>
</dbReference>
<proteinExistence type="inferred from homology"/>
<evidence type="ECO:0000313" key="10">
    <source>
        <dbReference type="EMBL" id="ARN75144.1"/>
    </source>
</evidence>
<feature type="transmembrane region" description="Helical" evidence="8">
    <location>
        <begin position="52"/>
        <end position="72"/>
    </location>
</feature>
<evidence type="ECO:0000256" key="4">
    <source>
        <dbReference type="ARBA" id="ARBA00022475"/>
    </source>
</evidence>
<dbReference type="OrthoDB" id="9812221at2"/>
<dbReference type="NCBIfam" id="TIGR00710">
    <property type="entry name" value="efflux_Bcr_CflA"/>
    <property type="match status" value="1"/>
</dbReference>
<evidence type="ECO:0000256" key="3">
    <source>
        <dbReference type="ARBA" id="ARBA00022448"/>
    </source>
</evidence>
<feature type="domain" description="Major facilitator superfamily (MFS) profile" evidence="9">
    <location>
        <begin position="12"/>
        <end position="392"/>
    </location>
</feature>
<feature type="transmembrane region" description="Helical" evidence="8">
    <location>
        <begin position="105"/>
        <end position="126"/>
    </location>
</feature>
<sequence>MPATATSLNPPKLLALWLALLVALAPFALDCYLPAIPTIAKAFGEPVAYVQSSLSTYLLGFVIGQFIAGPIADQRGRKIVAALGLMLFAVASLAITQSTNAMELGAWRFVQALGGGAVAVVPAAIIRDHYDGVKAAKVFALVALITMAAPLVAPLIGASLLSAFHWSAIFIFLAAYALIVCLIFSLNVPETQTEHKQALQWGQALRGYKKVLSHIEGRRFIFLQAGSFSLMLTFITGSPFVYMSYFEVSPELYSILFGCNIVVMIAANRCNAFMLNHMQPFTILKWGAAIQFVAVIGLVLLALSSSSLWLMVPLNAIAVGMMGLVGSNSTMGALSHFKPIAGTATALMGILNYGAGGFAGLLLSAVKPETALPMAVVMCCCSAVAFYYSRKV</sequence>
<dbReference type="RefSeq" id="WP_085759314.1">
    <property type="nucleotide sequence ID" value="NZ_CP019343.1"/>
</dbReference>
<keyword evidence="3 8" id="KW-0813">Transport</keyword>
<protein>
    <recommendedName>
        <fullName evidence="8">Bcr/CflA family efflux transporter</fullName>
    </recommendedName>
</protein>
<feature type="transmembrane region" description="Helical" evidence="8">
    <location>
        <begin position="138"/>
        <end position="157"/>
    </location>
</feature>
<reference evidence="10 11" key="1">
    <citation type="submission" date="2016-11" db="EMBL/GenBank/DDBJ databases">
        <title>Trade-off between light-utilization and light-protection in marine flavobacteria.</title>
        <authorList>
            <person name="Kumagai Y."/>
        </authorList>
    </citation>
    <scope>NUCLEOTIDE SEQUENCE [LARGE SCALE GENOMIC DNA]</scope>
    <source>
        <strain evidence="10 11">NBRC 107125</strain>
    </source>
</reference>
<keyword evidence="6 8" id="KW-1133">Transmembrane helix</keyword>
<keyword evidence="8" id="KW-0997">Cell inner membrane</keyword>
<feature type="transmembrane region" description="Helical" evidence="8">
    <location>
        <begin position="163"/>
        <end position="186"/>
    </location>
</feature>
<keyword evidence="5 8" id="KW-0812">Transmembrane</keyword>
<dbReference type="PANTHER" id="PTHR23502:SF132">
    <property type="entry name" value="POLYAMINE TRANSPORTER 2-RELATED"/>
    <property type="match status" value="1"/>
</dbReference>
<evidence type="ECO:0000256" key="2">
    <source>
        <dbReference type="ARBA" id="ARBA00006236"/>
    </source>
</evidence>
<feature type="transmembrane region" description="Helical" evidence="8">
    <location>
        <begin position="371"/>
        <end position="389"/>
    </location>
</feature>
<name>A0A1X9NDL1_9GAMM</name>